<feature type="domain" description="TonB-dependent receptor plug" evidence="12">
    <location>
        <begin position="69"/>
        <end position="172"/>
    </location>
</feature>
<dbReference type="PANTHER" id="PTHR47234">
    <property type="match status" value="1"/>
</dbReference>
<evidence type="ECO:0000256" key="7">
    <source>
        <dbReference type="ARBA" id="ARBA00023237"/>
    </source>
</evidence>
<dbReference type="PANTHER" id="PTHR47234:SF2">
    <property type="entry name" value="TONB-DEPENDENT RECEPTOR"/>
    <property type="match status" value="1"/>
</dbReference>
<dbReference type="PROSITE" id="PS52016">
    <property type="entry name" value="TONB_DEPENDENT_REC_3"/>
    <property type="match status" value="1"/>
</dbReference>
<dbReference type="Proteomes" id="UP000578091">
    <property type="component" value="Unassembled WGS sequence"/>
</dbReference>
<keyword evidence="4 8" id="KW-0812">Transmembrane</keyword>
<proteinExistence type="inferred from homology"/>
<evidence type="ECO:0000256" key="6">
    <source>
        <dbReference type="ARBA" id="ARBA00023136"/>
    </source>
</evidence>
<keyword evidence="3 8" id="KW-1134">Transmembrane beta strand</keyword>
<protein>
    <submittedName>
        <fullName evidence="13">TonB-dependent receptor</fullName>
    </submittedName>
</protein>
<evidence type="ECO:0000256" key="2">
    <source>
        <dbReference type="ARBA" id="ARBA00022448"/>
    </source>
</evidence>
<sequence length="979" mass="105240">MTFKTTKLRDAITLALFVGASSLAVTGIAVAQETDDAQPQQETATTLDRIEVTGSRIIVPGLTANSPIVGLERDEIQRSQPITAEEFIRQLPGVTTPIGPGTNNGSDGGARLDLRSLGSNRSVVLLDGRRLVPYTLAGQVDINTIPVSLIQSVDIVTGGASAVYGADAIGGVANFILRRDFEGLEISSSYGQSHKNDQARQRNDVTIGANLYDGRGNVVLSVGHTKADPLTQGEREIGLASLSSVTGNPQGSATAVPSVFLGFPTGAINPETGLPAVGNRVIDTTTGEMVPYDPAVHSFNFNPQNYFYTPMDRYQATALGRFEINRHAEAYAQMLYTRSEVELNLASSGLFLNGLDITIGNPFIPEAARQQLCFGNGIAAADCVVGNTDTVVVTPGRRLVELGPRINTIDTKTFQYTVGLRGDITDNWRYDAYWSHGESDQDSARINWGSLSKTRQALLAVDPNECLDTSNGCVPLDIWGPEGSITPEMIGFINLSSYSKQSVVQEVLAGTVSGDLGDFKSPWSDYPVGLAFGVESRKATAETRADAASQIQGEVMGTGAPFPDRRGGFRLQEAYGEALVPLLSGMTAASSLNLELGYRYSDFSIEGNSFDYSTYKYGLEWAPIETLRFRGMFQHATRAPSIGELFAPAVTGLANLDTDPCAGSAISPGEANTAGTLANLCRLTGVPVNQIGSLAQPSAGQVNVRTGGNRLLEPEKADTRTIGFVWSPTFTNDLVVTFDYWKIELEEMVSTPAVGDILDGCYSTAFNPGLTFNSLCELVLRSPSNGGFNSVDSDGIVLAQSNLGRLSTDGYDLGVHYGLNLPESYGRLGFRLDASKVTSHDFQATPASINRDCLGYYSTDCGVGPHKFRANLSTVWSLNDLEFSMRWRHTGKMELEGLQQGDFLEDFEEISAYNYFDLGMAYNAPFNARFSLNVNNVANKKPPLVGNTIGTTTTNSGNTFPQTYDVIGRYITLGATFTF</sequence>
<evidence type="ECO:0000259" key="11">
    <source>
        <dbReference type="Pfam" id="PF00593"/>
    </source>
</evidence>
<dbReference type="Pfam" id="PF07715">
    <property type="entry name" value="Plug"/>
    <property type="match status" value="1"/>
</dbReference>
<feature type="signal peptide" evidence="10">
    <location>
        <begin position="1"/>
        <end position="31"/>
    </location>
</feature>
<gene>
    <name evidence="13" type="ORF">H0E84_18085</name>
</gene>
<dbReference type="Gene3D" id="2.170.130.10">
    <property type="entry name" value="TonB-dependent receptor, plug domain"/>
    <property type="match status" value="1"/>
</dbReference>
<name>A0A853JIL8_9GAMM</name>
<dbReference type="InterPro" id="IPR012910">
    <property type="entry name" value="Plug_dom"/>
</dbReference>
<keyword evidence="13" id="KW-0675">Receptor</keyword>
<keyword evidence="5 9" id="KW-0798">TonB box</keyword>
<comment type="similarity">
    <text evidence="8 9">Belongs to the TonB-dependent receptor family.</text>
</comment>
<dbReference type="EMBL" id="JACCKA010000091">
    <property type="protein sequence ID" value="NZA28288.1"/>
    <property type="molecule type" value="Genomic_DNA"/>
</dbReference>
<dbReference type="GO" id="GO:0009279">
    <property type="term" value="C:cell outer membrane"/>
    <property type="evidence" value="ECO:0007669"/>
    <property type="project" value="UniProtKB-SubCell"/>
</dbReference>
<dbReference type="InterPro" id="IPR037066">
    <property type="entry name" value="Plug_dom_sf"/>
</dbReference>
<evidence type="ECO:0000256" key="10">
    <source>
        <dbReference type="SAM" id="SignalP"/>
    </source>
</evidence>
<feature type="chain" id="PRO_5032688932" evidence="10">
    <location>
        <begin position="32"/>
        <end position="979"/>
    </location>
</feature>
<feature type="domain" description="TonB-dependent receptor-like beta-barrel" evidence="11">
    <location>
        <begin position="408"/>
        <end position="937"/>
    </location>
</feature>
<dbReference type="Gene3D" id="2.40.170.20">
    <property type="entry name" value="TonB-dependent receptor, beta-barrel domain"/>
    <property type="match status" value="1"/>
</dbReference>
<evidence type="ECO:0000256" key="5">
    <source>
        <dbReference type="ARBA" id="ARBA00023077"/>
    </source>
</evidence>
<evidence type="ECO:0000256" key="1">
    <source>
        <dbReference type="ARBA" id="ARBA00004571"/>
    </source>
</evidence>
<dbReference type="InterPro" id="IPR036942">
    <property type="entry name" value="Beta-barrel_TonB_sf"/>
</dbReference>
<dbReference type="SUPFAM" id="SSF56935">
    <property type="entry name" value="Porins"/>
    <property type="match status" value="1"/>
</dbReference>
<evidence type="ECO:0000256" key="4">
    <source>
        <dbReference type="ARBA" id="ARBA00022692"/>
    </source>
</evidence>
<dbReference type="AlphaFoldDB" id="A0A853JIL8"/>
<keyword evidence="10" id="KW-0732">Signal</keyword>
<comment type="subcellular location">
    <subcellularLocation>
        <location evidence="1 8">Cell outer membrane</location>
        <topology evidence="1 8">Multi-pass membrane protein</topology>
    </subcellularLocation>
</comment>
<keyword evidence="14" id="KW-1185">Reference proteome</keyword>
<accession>A0A853JIL8</accession>
<evidence type="ECO:0000256" key="3">
    <source>
        <dbReference type="ARBA" id="ARBA00022452"/>
    </source>
</evidence>
<dbReference type="Pfam" id="PF00593">
    <property type="entry name" value="TonB_dep_Rec_b-barrel"/>
    <property type="match status" value="1"/>
</dbReference>
<dbReference type="RefSeq" id="WP_180680044.1">
    <property type="nucleotide sequence ID" value="NZ_JACCKA010000091.1"/>
</dbReference>
<keyword evidence="7 8" id="KW-0998">Cell outer membrane</keyword>
<dbReference type="InterPro" id="IPR000531">
    <property type="entry name" value="Beta-barrel_TonB"/>
</dbReference>
<evidence type="ECO:0000259" key="12">
    <source>
        <dbReference type="Pfam" id="PF07715"/>
    </source>
</evidence>
<evidence type="ECO:0000256" key="9">
    <source>
        <dbReference type="RuleBase" id="RU003357"/>
    </source>
</evidence>
<organism evidence="13 14">
    <name type="scientific">Luteimonas salinisoli</name>
    <dbReference type="NCBI Taxonomy" id="2752307"/>
    <lineage>
        <taxon>Bacteria</taxon>
        <taxon>Pseudomonadati</taxon>
        <taxon>Pseudomonadota</taxon>
        <taxon>Gammaproteobacteria</taxon>
        <taxon>Lysobacterales</taxon>
        <taxon>Lysobacteraceae</taxon>
        <taxon>Luteimonas</taxon>
    </lineage>
</organism>
<evidence type="ECO:0000313" key="14">
    <source>
        <dbReference type="Proteomes" id="UP000578091"/>
    </source>
</evidence>
<evidence type="ECO:0000256" key="8">
    <source>
        <dbReference type="PROSITE-ProRule" id="PRU01360"/>
    </source>
</evidence>
<keyword evidence="2 8" id="KW-0813">Transport</keyword>
<reference evidence="13 14" key="1">
    <citation type="submission" date="2020-07" db="EMBL/GenBank/DDBJ databases">
        <title>Luteimonas sp. SJ-92.</title>
        <authorList>
            <person name="Huang X.-X."/>
            <person name="Xu L."/>
            <person name="Sun J.-Q."/>
        </authorList>
    </citation>
    <scope>NUCLEOTIDE SEQUENCE [LARGE SCALE GENOMIC DNA]</scope>
    <source>
        <strain evidence="13 14">SJ-92</strain>
    </source>
</reference>
<keyword evidence="6 8" id="KW-0472">Membrane</keyword>
<evidence type="ECO:0000313" key="13">
    <source>
        <dbReference type="EMBL" id="NZA28288.1"/>
    </source>
</evidence>
<dbReference type="InterPro" id="IPR039426">
    <property type="entry name" value="TonB-dep_rcpt-like"/>
</dbReference>
<comment type="caution">
    <text evidence="13">The sequence shown here is derived from an EMBL/GenBank/DDBJ whole genome shotgun (WGS) entry which is preliminary data.</text>
</comment>